<dbReference type="AlphaFoldDB" id="A0A699JZF8"/>
<protein>
    <submittedName>
        <fullName evidence="2">Uncharacterized protein</fullName>
    </submittedName>
</protein>
<name>A0A699JZF8_TANCI</name>
<evidence type="ECO:0000313" key="2">
    <source>
        <dbReference type="EMBL" id="GFA67851.1"/>
    </source>
</evidence>
<feature type="region of interest" description="Disordered" evidence="1">
    <location>
        <begin position="18"/>
        <end position="110"/>
    </location>
</feature>
<accession>A0A699JZF8</accession>
<evidence type="ECO:0000256" key="1">
    <source>
        <dbReference type="SAM" id="MobiDB-lite"/>
    </source>
</evidence>
<reference evidence="2" key="1">
    <citation type="journal article" date="2019" name="Sci. Rep.">
        <title>Draft genome of Tanacetum cinerariifolium, the natural source of mosquito coil.</title>
        <authorList>
            <person name="Yamashiro T."/>
            <person name="Shiraishi A."/>
            <person name="Satake H."/>
            <person name="Nakayama K."/>
        </authorList>
    </citation>
    <scope>NUCLEOTIDE SEQUENCE</scope>
</reference>
<feature type="non-terminal residue" evidence="2">
    <location>
        <position position="110"/>
    </location>
</feature>
<organism evidence="2">
    <name type="scientific">Tanacetum cinerariifolium</name>
    <name type="common">Dalmatian daisy</name>
    <name type="synonym">Chrysanthemum cinerariifolium</name>
    <dbReference type="NCBI Taxonomy" id="118510"/>
    <lineage>
        <taxon>Eukaryota</taxon>
        <taxon>Viridiplantae</taxon>
        <taxon>Streptophyta</taxon>
        <taxon>Embryophyta</taxon>
        <taxon>Tracheophyta</taxon>
        <taxon>Spermatophyta</taxon>
        <taxon>Magnoliopsida</taxon>
        <taxon>eudicotyledons</taxon>
        <taxon>Gunneridae</taxon>
        <taxon>Pentapetalae</taxon>
        <taxon>asterids</taxon>
        <taxon>campanulids</taxon>
        <taxon>Asterales</taxon>
        <taxon>Asteraceae</taxon>
        <taxon>Asteroideae</taxon>
        <taxon>Anthemideae</taxon>
        <taxon>Anthemidinae</taxon>
        <taxon>Tanacetum</taxon>
    </lineage>
</organism>
<feature type="compositionally biased region" description="Basic and acidic residues" evidence="1">
    <location>
        <begin position="54"/>
        <end position="64"/>
    </location>
</feature>
<feature type="compositionally biased region" description="Acidic residues" evidence="1">
    <location>
        <begin position="101"/>
        <end position="110"/>
    </location>
</feature>
<dbReference type="EMBL" id="BKCJ010467347">
    <property type="protein sequence ID" value="GFA67851.1"/>
    <property type="molecule type" value="Genomic_DNA"/>
</dbReference>
<comment type="caution">
    <text evidence="2">The sequence shown here is derived from an EMBL/GenBank/DDBJ whole genome shotgun (WGS) entry which is preliminary data.</text>
</comment>
<sequence length="110" mass="11312">MPLLPAILLQAQAGDGVEVAEQAVPHPIPPPDQSPAHLPTPSRPQTSDLVASVLEHDHSSDPHETAAGSFLTREDAPLGGNFHTSSPRSSHAPPAGQPSGGEEDPITLTA</sequence>
<proteinExistence type="predicted"/>
<gene>
    <name evidence="2" type="ORF">Tci_639823</name>
</gene>